<evidence type="ECO:0000256" key="1">
    <source>
        <dbReference type="ARBA" id="ARBA00004123"/>
    </source>
</evidence>
<feature type="region of interest" description="Disordered" evidence="6">
    <location>
        <begin position="428"/>
        <end position="447"/>
    </location>
</feature>
<comment type="subcellular location">
    <subcellularLocation>
        <location evidence="1">Nucleus</location>
    </subcellularLocation>
</comment>
<dbReference type="InterPro" id="IPR001005">
    <property type="entry name" value="SANT/Myb"/>
</dbReference>
<evidence type="ECO:0000256" key="6">
    <source>
        <dbReference type="SAM" id="MobiDB-lite"/>
    </source>
</evidence>
<feature type="region of interest" description="Disordered" evidence="6">
    <location>
        <begin position="798"/>
        <end position="817"/>
    </location>
</feature>
<dbReference type="SMART" id="SM00717">
    <property type="entry name" value="SANT"/>
    <property type="match status" value="1"/>
</dbReference>
<feature type="compositionally biased region" description="Polar residues" evidence="6">
    <location>
        <begin position="285"/>
        <end position="307"/>
    </location>
</feature>
<protein>
    <submittedName>
        <fullName evidence="10">C2H2-type domain-containing protein</fullName>
    </submittedName>
</protein>
<feature type="domain" description="C2H2-type" evidence="7">
    <location>
        <begin position="1340"/>
        <end position="1367"/>
    </location>
</feature>
<dbReference type="PROSITE" id="PS50157">
    <property type="entry name" value="ZINC_FINGER_C2H2_2"/>
    <property type="match status" value="2"/>
</dbReference>
<feature type="domain" description="ELM2" evidence="8">
    <location>
        <begin position="1068"/>
        <end position="1164"/>
    </location>
</feature>
<dbReference type="InterPro" id="IPR013087">
    <property type="entry name" value="Znf_C2H2_type"/>
</dbReference>
<keyword evidence="5" id="KW-0863">Zinc-finger</keyword>
<evidence type="ECO:0000313" key="10">
    <source>
        <dbReference type="WBParaSite" id="MCU_003918-RA"/>
    </source>
</evidence>
<feature type="domain" description="SANT" evidence="9">
    <location>
        <begin position="1173"/>
        <end position="1228"/>
    </location>
</feature>
<feature type="compositionally biased region" description="Polar residues" evidence="6">
    <location>
        <begin position="201"/>
        <end position="223"/>
    </location>
</feature>
<feature type="region of interest" description="Disordered" evidence="6">
    <location>
        <begin position="31"/>
        <end position="52"/>
    </location>
</feature>
<evidence type="ECO:0000256" key="2">
    <source>
        <dbReference type="ARBA" id="ARBA00023015"/>
    </source>
</evidence>
<reference evidence="10" key="1">
    <citation type="submission" date="2019-11" db="UniProtKB">
        <authorList>
            <consortium name="WormBaseParasite"/>
        </authorList>
    </citation>
    <scope>IDENTIFICATION</scope>
</reference>
<feature type="compositionally biased region" description="Basic and acidic residues" evidence="6">
    <location>
        <begin position="152"/>
        <end position="167"/>
    </location>
</feature>
<feature type="compositionally biased region" description="Low complexity" evidence="6">
    <location>
        <begin position="107"/>
        <end position="123"/>
    </location>
</feature>
<dbReference type="WBParaSite" id="MCU_003918-RA">
    <property type="protein sequence ID" value="MCU_003918-RA"/>
    <property type="gene ID" value="MCU_003918"/>
</dbReference>
<evidence type="ECO:0000256" key="5">
    <source>
        <dbReference type="PROSITE-ProRule" id="PRU00042"/>
    </source>
</evidence>
<dbReference type="GO" id="GO:0003714">
    <property type="term" value="F:transcription corepressor activity"/>
    <property type="evidence" value="ECO:0007669"/>
    <property type="project" value="TreeGrafter"/>
</dbReference>
<evidence type="ECO:0000259" key="7">
    <source>
        <dbReference type="PROSITE" id="PS50157"/>
    </source>
</evidence>
<feature type="compositionally biased region" description="Polar residues" evidence="6">
    <location>
        <begin position="261"/>
        <end position="271"/>
    </location>
</feature>
<keyword evidence="5" id="KW-0479">Metal-binding</keyword>
<feature type="domain" description="C2H2-type" evidence="7">
    <location>
        <begin position="75"/>
        <end position="99"/>
    </location>
</feature>
<dbReference type="GO" id="GO:0005667">
    <property type="term" value="C:transcription regulator complex"/>
    <property type="evidence" value="ECO:0007669"/>
    <property type="project" value="TreeGrafter"/>
</dbReference>
<dbReference type="Pfam" id="PF01448">
    <property type="entry name" value="ELM2"/>
    <property type="match status" value="1"/>
</dbReference>
<keyword evidence="4" id="KW-0539">Nucleus</keyword>
<dbReference type="SUPFAM" id="SSF46689">
    <property type="entry name" value="Homeodomain-like"/>
    <property type="match status" value="1"/>
</dbReference>
<keyword evidence="3" id="KW-0804">Transcription</keyword>
<dbReference type="SMART" id="SM01189">
    <property type="entry name" value="ELM2"/>
    <property type="match status" value="1"/>
</dbReference>
<feature type="compositionally biased region" description="Basic and acidic residues" evidence="6">
    <location>
        <begin position="1007"/>
        <end position="1017"/>
    </location>
</feature>
<dbReference type="InterPro" id="IPR017884">
    <property type="entry name" value="SANT_dom"/>
</dbReference>
<dbReference type="InterPro" id="IPR051066">
    <property type="entry name" value="Trans_reg/Corepressor"/>
</dbReference>
<organism evidence="10">
    <name type="scientific">Mesocestoides corti</name>
    <name type="common">Flatworm</name>
    <dbReference type="NCBI Taxonomy" id="53468"/>
    <lineage>
        <taxon>Eukaryota</taxon>
        <taxon>Metazoa</taxon>
        <taxon>Spiralia</taxon>
        <taxon>Lophotrochozoa</taxon>
        <taxon>Platyhelminthes</taxon>
        <taxon>Cestoda</taxon>
        <taxon>Eucestoda</taxon>
        <taxon>Cyclophyllidea</taxon>
        <taxon>Mesocestoididae</taxon>
        <taxon>Mesocestoides</taxon>
    </lineage>
</organism>
<evidence type="ECO:0000259" key="9">
    <source>
        <dbReference type="PROSITE" id="PS51293"/>
    </source>
</evidence>
<keyword evidence="2" id="KW-0805">Transcription regulation</keyword>
<feature type="compositionally biased region" description="Polar residues" evidence="6">
    <location>
        <begin position="1018"/>
        <end position="1033"/>
    </location>
</feature>
<name>A0A5K3EXI4_MESCO</name>
<dbReference type="InterPro" id="IPR009057">
    <property type="entry name" value="Homeodomain-like_sf"/>
</dbReference>
<dbReference type="GO" id="GO:0000118">
    <property type="term" value="C:histone deacetylase complex"/>
    <property type="evidence" value="ECO:0007669"/>
    <property type="project" value="TreeGrafter"/>
</dbReference>
<evidence type="ECO:0000259" key="8">
    <source>
        <dbReference type="PROSITE" id="PS51156"/>
    </source>
</evidence>
<dbReference type="PANTHER" id="PTHR16089:SF40">
    <property type="entry name" value="SUPPRESSOR OF ACTIVATED EGL-4 PROTEIN 1"/>
    <property type="match status" value="1"/>
</dbReference>
<feature type="region of interest" description="Disordered" evidence="6">
    <location>
        <begin position="563"/>
        <end position="613"/>
    </location>
</feature>
<proteinExistence type="predicted"/>
<evidence type="ECO:0000256" key="3">
    <source>
        <dbReference type="ARBA" id="ARBA00023163"/>
    </source>
</evidence>
<dbReference type="PANTHER" id="PTHR16089">
    <property type="entry name" value="REST COREPRESSOR COREST PROTEIN-RELATED"/>
    <property type="match status" value="1"/>
</dbReference>
<dbReference type="GO" id="GO:0008270">
    <property type="term" value="F:zinc ion binding"/>
    <property type="evidence" value="ECO:0007669"/>
    <property type="project" value="UniProtKB-KW"/>
</dbReference>
<feature type="region of interest" description="Disordered" evidence="6">
    <location>
        <begin position="1007"/>
        <end position="1035"/>
    </location>
</feature>
<sequence>MTQLSTSSCSTTNGASGAATLAQQLVAAKASSDRSSPWLPNNGGGGCGSGRTSPVISDHLKAVLMALPLEEPRVVACTVCPRRFKNQSALNGHMRLHGGYGLNNVGSTSSSSSVSSGKRSQPSQQPPSPPLGPLPSSSSRAAATKPKKHLSSTHDRPMGDIILRDLSEGNQLPRPEDPSVFDWSATPTTATTTMTTPASEADTSQSQRRTPSPQPHCSSTKANLHSLRNLGLTSPGVEAPSPMNTSLVNSQWSARHAPGLLQQQQQSSFNPALTKERFPGVPMFPSTQSPFSLPEVTSITESSSGSYPPTAPSRLSSSLPRLHSDLQCVGDCSATCRQEENASHFAPNPPPPLPAYPALRKRAPFGQQQQQQQFRAAPGLAWFQPQHPQIGDRVESDLLFSSVASNLRLMETQPIGTTAFRDQGRYISRLTPAPSSPSSSSSSSRLFHSAYPSQQRLPGSKFDPLAAFCAAAAVAVSGDPVFSQAGFFPGYSTAETSGPQPHYSPITPASSGFSSSTSAPAFTFPPSEALLSTTSPPLPPPPPVSQKNKEFYTQSMQFVCPPRSSPFGEPASQPSKWVPPPPPSVEPFMSSSPSITPAAQFSPHRQRSHQHSQVYQVHGRTPLYPSADQQDVKQETPTAFPSPVAPHFAQQTPVYDQQRHPVGSGPRSVCCGNISADGSVMRHPMTPQHHAYAGHPRAYSYTSTTTHAAYSVPIMSSQERVFFPDDLDPLLALESDEDYGRPTTPKVDTVPPLHQQQQQRHQQQPYEQIQLSSVPSHKYQSTAQLAQPVSVLLSDEPSVFRNPQAPPPSVKKQKRKPAPIIIPSSAHRLNASRLRSPRLWTVSSVGGPTANASVKNDLLSGLLEPPPYTPPPMLSPNRRGSGLFSSIARNRRTLAICSAAAAVGTFRPRNTPVPIRRASPAPPKSAPAFVKNASYFSQDINPKTLINDQAGGGIDGNSDRLNGLGAATRAIMRTVEDIGGKDQAKPKSLFFGEDEDDLDGLVVVSRRRDTPDTEEAKSNSPGGASTGTSRSFSSCCCSPVRHTVDVDVEEEDEDDIVEDIGVPSNFEPKINIGPAYQVEVPEFVEGSCEPPYQNDSRAYEVLLWHPKNIDESDPKTEESLANLMNLARSSVVRNCGLNMEYTFHLLCKFQGDFETTLRALLHESFTIFDRVYSETEYWTTEEIEKFQSSLRRHDKDFHHVSAELRAYGMNKSVKACVEFYYVWKRMNTPHEVNRYRGRIQRRVVPTRSERLLLEEPQPSSDLCDLADLDNHGSFDLGMQALEVDASSDGTTYNLRRKHTNGGGSDILSEIPPNVNPNSNEYGEPLLDDHLPPHSQEEGNFPCRHCGRSFAKVKSRNAHMKCHGASAARATT</sequence>
<dbReference type="PROSITE" id="PS51293">
    <property type="entry name" value="SANT"/>
    <property type="match status" value="1"/>
</dbReference>
<feature type="compositionally biased region" description="Polar residues" evidence="6">
    <location>
        <begin position="242"/>
        <end position="253"/>
    </location>
</feature>
<dbReference type="GO" id="GO:0006357">
    <property type="term" value="P:regulation of transcription by RNA polymerase II"/>
    <property type="evidence" value="ECO:0007669"/>
    <property type="project" value="TreeGrafter"/>
</dbReference>
<feature type="region of interest" description="Disordered" evidence="6">
    <location>
        <begin position="101"/>
        <end position="318"/>
    </location>
</feature>
<feature type="compositionally biased region" description="Low complexity" evidence="6">
    <location>
        <begin position="185"/>
        <end position="198"/>
    </location>
</feature>
<feature type="compositionally biased region" description="Pro residues" evidence="6">
    <location>
        <begin position="124"/>
        <end position="133"/>
    </location>
</feature>
<dbReference type="PROSITE" id="PS00028">
    <property type="entry name" value="ZINC_FINGER_C2H2_1"/>
    <property type="match status" value="2"/>
</dbReference>
<dbReference type="SMART" id="SM00355">
    <property type="entry name" value="ZnF_C2H2"/>
    <property type="match status" value="2"/>
</dbReference>
<feature type="region of interest" description="Disordered" evidence="6">
    <location>
        <begin position="735"/>
        <end position="767"/>
    </location>
</feature>
<dbReference type="InterPro" id="IPR000949">
    <property type="entry name" value="ELM2_dom"/>
</dbReference>
<evidence type="ECO:0000256" key="4">
    <source>
        <dbReference type="ARBA" id="ARBA00023242"/>
    </source>
</evidence>
<dbReference type="PROSITE" id="PS51156">
    <property type="entry name" value="ELM2"/>
    <property type="match status" value="1"/>
</dbReference>
<feature type="compositionally biased region" description="Low complexity" evidence="6">
    <location>
        <begin position="755"/>
        <end position="767"/>
    </location>
</feature>
<accession>A0A5K3EXI4</accession>
<keyword evidence="5" id="KW-0862">Zinc</keyword>
<dbReference type="Gene3D" id="1.10.10.60">
    <property type="entry name" value="Homeodomain-like"/>
    <property type="match status" value="1"/>
</dbReference>